<comment type="caution">
    <text evidence="1">The sequence shown here is derived from an EMBL/GenBank/DDBJ whole genome shotgun (WGS) entry which is preliminary data.</text>
</comment>
<gene>
    <name evidence="1" type="ORF">MPNT_20076</name>
</gene>
<dbReference type="AlphaFoldDB" id="A0A8J2BLB4"/>
<evidence type="ECO:0000313" key="1">
    <source>
        <dbReference type="EMBL" id="CAF0695981.1"/>
    </source>
</evidence>
<dbReference type="EMBL" id="CAJNOB010000012">
    <property type="protein sequence ID" value="CAF0695981.1"/>
    <property type="molecule type" value="Genomic_DNA"/>
</dbReference>
<keyword evidence="2" id="KW-1185">Reference proteome</keyword>
<organism evidence="1 2">
    <name type="scientific">Candidatus Methylacidithermus pantelleriae</name>
    <dbReference type="NCBI Taxonomy" id="2744239"/>
    <lineage>
        <taxon>Bacteria</taxon>
        <taxon>Pseudomonadati</taxon>
        <taxon>Verrucomicrobiota</taxon>
        <taxon>Methylacidiphilae</taxon>
        <taxon>Methylacidiphilales</taxon>
        <taxon>Methylacidiphilaceae</taxon>
        <taxon>Candidatus Methylacidithermus</taxon>
    </lineage>
</organism>
<accession>A0A8J2BLB4</accession>
<reference evidence="1" key="1">
    <citation type="submission" date="2021-02" db="EMBL/GenBank/DDBJ databases">
        <authorList>
            <person name="Cremers G."/>
            <person name="Picone N."/>
        </authorList>
    </citation>
    <scope>NUCLEOTIDE SEQUENCE</scope>
    <source>
        <strain evidence="1">PQ17</strain>
    </source>
</reference>
<protein>
    <submittedName>
        <fullName evidence="1">Uncharacterized protein</fullName>
    </submittedName>
</protein>
<proteinExistence type="predicted"/>
<name>A0A8J2BLB4_9BACT</name>
<evidence type="ECO:0000313" key="2">
    <source>
        <dbReference type="Proteomes" id="UP000663859"/>
    </source>
</evidence>
<sequence>MEFETPKISPNLCARQPPPSLCLGDGLAGCYRYATTQAAIEHHLAQFRPSGSTEIPALFPIGRMRFARQSPTDFFLERPRQMRPLASERGR</sequence>
<dbReference type="Proteomes" id="UP000663859">
    <property type="component" value="Unassembled WGS sequence"/>
</dbReference>